<feature type="compositionally biased region" description="Polar residues" evidence="1">
    <location>
        <begin position="147"/>
        <end position="157"/>
    </location>
</feature>
<accession>A0A9P6T1J9</accession>
<evidence type="ECO:0000313" key="3">
    <source>
        <dbReference type="EMBL" id="KAG0018118.1"/>
    </source>
</evidence>
<feature type="region of interest" description="Disordered" evidence="1">
    <location>
        <begin position="578"/>
        <end position="639"/>
    </location>
</feature>
<dbReference type="EMBL" id="JAAAID010000388">
    <property type="protein sequence ID" value="KAG0018118.1"/>
    <property type="molecule type" value="Genomic_DNA"/>
</dbReference>
<evidence type="ECO:0000256" key="1">
    <source>
        <dbReference type="SAM" id="MobiDB-lite"/>
    </source>
</evidence>
<name>A0A9P6T1J9_9FUNG</name>
<keyword evidence="2" id="KW-1133">Transmembrane helix</keyword>
<feature type="region of interest" description="Disordered" evidence="1">
    <location>
        <begin position="1"/>
        <end position="76"/>
    </location>
</feature>
<protein>
    <submittedName>
        <fullName evidence="3">Uncharacterized protein</fullName>
    </submittedName>
</protein>
<proteinExistence type="predicted"/>
<feature type="transmembrane region" description="Helical" evidence="2">
    <location>
        <begin position="303"/>
        <end position="327"/>
    </location>
</feature>
<keyword evidence="4" id="KW-1185">Reference proteome</keyword>
<gene>
    <name evidence="3" type="ORF">BGZ80_007537</name>
</gene>
<comment type="caution">
    <text evidence="3">The sequence shown here is derived from an EMBL/GenBank/DDBJ whole genome shotgun (WGS) entry which is preliminary data.</text>
</comment>
<dbReference type="AlphaFoldDB" id="A0A9P6T1J9"/>
<evidence type="ECO:0000256" key="2">
    <source>
        <dbReference type="SAM" id="Phobius"/>
    </source>
</evidence>
<reference evidence="3" key="1">
    <citation type="journal article" date="2020" name="Fungal Divers.">
        <title>Resolving the Mortierellaceae phylogeny through synthesis of multi-gene phylogenetics and phylogenomics.</title>
        <authorList>
            <person name="Vandepol N."/>
            <person name="Liber J."/>
            <person name="Desiro A."/>
            <person name="Na H."/>
            <person name="Kennedy M."/>
            <person name="Barry K."/>
            <person name="Grigoriev I.V."/>
            <person name="Miller A.N."/>
            <person name="O'Donnell K."/>
            <person name="Stajich J.E."/>
            <person name="Bonito G."/>
        </authorList>
    </citation>
    <scope>NUCLEOTIDE SEQUENCE</scope>
    <source>
        <strain evidence="3">NRRL 2769</strain>
    </source>
</reference>
<keyword evidence="2" id="KW-0812">Transmembrane</keyword>
<feature type="compositionally biased region" description="Low complexity" evidence="1">
    <location>
        <begin position="588"/>
        <end position="637"/>
    </location>
</feature>
<evidence type="ECO:0000313" key="4">
    <source>
        <dbReference type="Proteomes" id="UP000703661"/>
    </source>
</evidence>
<feature type="region of interest" description="Disordered" evidence="1">
    <location>
        <begin position="140"/>
        <end position="228"/>
    </location>
</feature>
<sequence>MDQQISRAQMDDLNDLEAESIPSEHWDSNSESESDEDVNHKDHSRRREADSNGYSRGKEHQRNTSVDTSSSFRTNNSSMVHFDLRPLSPCSVASSRPSQIKRYADRSTLSVDMHNHPAISQQIESDHPDNADLEMREVGRPGRHRSWQQNNKSTTGIVTGLSPEFDGPPRPHTSMSRYHSRSKSRDNMAERYLYDSRPHSPDPSSASNHRPHSRHRHHHSYNVNHYGNDLSDLDPSALEALRSKAGSRAAGTIHGDTTIAGSVEASTFGTEHPTDEHNYLAPLPPFQQGPAYTKVPKRKYCKWFFGGCRWWTLLMLFLVLAGIAAAATGGTINIVDSPNATETRVLLKLQRQFYNMASQTDVTGFQINSLQNGTVQYVLNDKADSNRGFFKPTVLCSNSILTIEMPRASLNRSELSFDVQVNKQDISVNLDESVRRNSNWIFRGTSNQNIVIQSLNVNALSISYTSTSPSTITLGSVIVRDQLSVMSLSGDIQAAVGFTSQVSSSSTPATVNLNTFDGYVQFDMRAWNQTCSFQAISPSVQVSKSEYVVLPFGYHGSTGVNMNGLVANSSSNGVSGSFVPESIGGTPTSTLPTTSTTATATNTRTTSYSTVTTKTTTSTSSSTATATSTISSTTSTALPGPTLGAGGSSMSAQIVIQANKYAILNFP</sequence>
<feature type="compositionally biased region" description="Basic residues" evidence="1">
    <location>
        <begin position="209"/>
        <end position="220"/>
    </location>
</feature>
<organism evidence="3 4">
    <name type="scientific">Entomortierella chlamydospora</name>
    <dbReference type="NCBI Taxonomy" id="101097"/>
    <lineage>
        <taxon>Eukaryota</taxon>
        <taxon>Fungi</taxon>
        <taxon>Fungi incertae sedis</taxon>
        <taxon>Mucoromycota</taxon>
        <taxon>Mortierellomycotina</taxon>
        <taxon>Mortierellomycetes</taxon>
        <taxon>Mortierellales</taxon>
        <taxon>Mortierellaceae</taxon>
        <taxon>Entomortierella</taxon>
    </lineage>
</organism>
<feature type="compositionally biased region" description="Basic and acidic residues" evidence="1">
    <location>
        <begin position="37"/>
        <end position="62"/>
    </location>
</feature>
<keyword evidence="2" id="KW-0472">Membrane</keyword>
<dbReference type="Proteomes" id="UP000703661">
    <property type="component" value="Unassembled WGS sequence"/>
</dbReference>
<feature type="compositionally biased region" description="Polar residues" evidence="1">
    <location>
        <begin position="63"/>
        <end position="76"/>
    </location>
</feature>
<feature type="compositionally biased region" description="Basic and acidic residues" evidence="1">
    <location>
        <begin position="183"/>
        <end position="200"/>
    </location>
</feature>